<evidence type="ECO:0000259" key="5">
    <source>
        <dbReference type="PROSITE" id="PS51190"/>
    </source>
</evidence>
<dbReference type="InterPro" id="IPR036940">
    <property type="entry name" value="PI3/4_kinase_cat_sf"/>
</dbReference>
<feature type="compositionally biased region" description="Low complexity" evidence="2">
    <location>
        <begin position="3465"/>
        <end position="3498"/>
    </location>
</feature>
<evidence type="ECO:0000313" key="7">
    <source>
        <dbReference type="Proteomes" id="UP001311799"/>
    </source>
</evidence>
<dbReference type="GO" id="GO:0006281">
    <property type="term" value="P:DNA repair"/>
    <property type="evidence" value="ECO:0007669"/>
    <property type="project" value="TreeGrafter"/>
</dbReference>
<feature type="domain" description="PI3K/PI4K catalytic" evidence="3">
    <location>
        <begin position="5207"/>
        <end position="5532"/>
    </location>
</feature>
<dbReference type="Pfam" id="PF02259">
    <property type="entry name" value="FAT"/>
    <property type="match status" value="1"/>
</dbReference>
<feature type="compositionally biased region" description="Low complexity" evidence="2">
    <location>
        <begin position="3507"/>
        <end position="3543"/>
    </location>
</feature>
<comment type="similarity">
    <text evidence="1">Belongs to the PI3/PI4-kinase family. TRA1 subfamily.</text>
</comment>
<protein>
    <recommendedName>
        <fullName evidence="8">Non-specific serine/threonine protein kinase</fullName>
    </recommendedName>
</protein>
<dbReference type="PROSITE" id="PS51190">
    <property type="entry name" value="FATC"/>
    <property type="match status" value="1"/>
</dbReference>
<dbReference type="PANTHER" id="PTHR11139:SF1">
    <property type="entry name" value="TRANSFORMATION_TRANSCRIPTION DOMAIN-ASSOCIATED PROTEIN"/>
    <property type="match status" value="1"/>
</dbReference>
<organism evidence="6 7">
    <name type="scientific">Cryptosporidium xiaoi</name>
    <dbReference type="NCBI Taxonomy" id="659607"/>
    <lineage>
        <taxon>Eukaryota</taxon>
        <taxon>Sar</taxon>
        <taxon>Alveolata</taxon>
        <taxon>Apicomplexa</taxon>
        <taxon>Conoidasida</taxon>
        <taxon>Coccidia</taxon>
        <taxon>Eucoccidiorida</taxon>
        <taxon>Eimeriorina</taxon>
        <taxon>Cryptosporidiidae</taxon>
        <taxon>Cryptosporidium</taxon>
    </lineage>
</organism>
<dbReference type="InterPro" id="IPR046807">
    <property type="entry name" value="Tra1_central"/>
</dbReference>
<feature type="domain" description="FAT" evidence="4">
    <location>
        <begin position="4168"/>
        <end position="4925"/>
    </location>
</feature>
<dbReference type="PANTHER" id="PTHR11139">
    <property type="entry name" value="ATAXIA TELANGIECTASIA MUTATED ATM -RELATED"/>
    <property type="match status" value="1"/>
</dbReference>
<dbReference type="InterPro" id="IPR016024">
    <property type="entry name" value="ARM-type_fold"/>
</dbReference>
<feature type="domain" description="FATC" evidence="5">
    <location>
        <begin position="5578"/>
        <end position="5610"/>
    </location>
</feature>
<dbReference type="InterPro" id="IPR050517">
    <property type="entry name" value="DDR_Repair_Kinase"/>
</dbReference>
<dbReference type="PROSITE" id="PS50290">
    <property type="entry name" value="PI3_4_KINASE_3"/>
    <property type="match status" value="1"/>
</dbReference>
<dbReference type="Pfam" id="PF20175">
    <property type="entry name" value="Tra1_central"/>
    <property type="match status" value="2"/>
</dbReference>
<evidence type="ECO:0000259" key="4">
    <source>
        <dbReference type="PROSITE" id="PS51189"/>
    </source>
</evidence>
<dbReference type="InterPro" id="IPR000403">
    <property type="entry name" value="PI3/4_kinase_cat_dom"/>
</dbReference>
<feature type="region of interest" description="Disordered" evidence="2">
    <location>
        <begin position="1907"/>
        <end position="1935"/>
    </location>
</feature>
<accession>A0AAV9XTE7</accession>
<dbReference type="InterPro" id="IPR003151">
    <property type="entry name" value="PIK-rel_kinase_FAT"/>
</dbReference>
<dbReference type="GO" id="GO:0000124">
    <property type="term" value="C:SAGA complex"/>
    <property type="evidence" value="ECO:0007669"/>
    <property type="project" value="TreeGrafter"/>
</dbReference>
<dbReference type="InterPro" id="IPR003152">
    <property type="entry name" value="FATC_dom"/>
</dbReference>
<comment type="caution">
    <text evidence="6">The sequence shown here is derived from an EMBL/GenBank/DDBJ whole genome shotgun (WGS) entry which is preliminary data.</text>
</comment>
<dbReference type="GO" id="GO:0035267">
    <property type="term" value="C:NuA4 histone acetyltransferase complex"/>
    <property type="evidence" value="ECO:0007669"/>
    <property type="project" value="TreeGrafter"/>
</dbReference>
<keyword evidence="7" id="KW-1185">Reference proteome</keyword>
<dbReference type="InterPro" id="IPR014009">
    <property type="entry name" value="PIK_FAT"/>
</dbReference>
<evidence type="ECO:0000256" key="2">
    <source>
        <dbReference type="SAM" id="MobiDB-lite"/>
    </source>
</evidence>
<dbReference type="GO" id="GO:0006355">
    <property type="term" value="P:regulation of DNA-templated transcription"/>
    <property type="evidence" value="ECO:0007669"/>
    <property type="project" value="TreeGrafter"/>
</dbReference>
<dbReference type="Proteomes" id="UP001311799">
    <property type="component" value="Unassembled WGS sequence"/>
</dbReference>
<dbReference type="InterPro" id="IPR046805">
    <property type="entry name" value="Tra1_ring"/>
</dbReference>
<dbReference type="InterPro" id="IPR011009">
    <property type="entry name" value="Kinase-like_dom_sf"/>
</dbReference>
<dbReference type="CDD" id="cd05163">
    <property type="entry name" value="PIKK_TRRAP"/>
    <property type="match status" value="1"/>
</dbReference>
<dbReference type="GO" id="GO:0005634">
    <property type="term" value="C:nucleus"/>
    <property type="evidence" value="ECO:0007669"/>
    <property type="project" value="TreeGrafter"/>
</dbReference>
<sequence>MDISEISSRLKTFGQRNLEDELEFLTSIRDNIELYTSDVQAYSTFLNECLEGIKSILLFKDKLRKQEYRKSSIVCMEILTLLPHNEIISNYCLELAQLCLHILDREMDDIGVLAIRNLVFLHKNFTEKLEFLVESFLGFSSRLCNDIQHNLPHLIQEIISNRSNSTQGQDLMGINGRGSANKSDSANLTNEESDQSLFRGSLSSSLSDFGDLANPVRSATNRSSLPSGISNSSNSTSTSVLPCNRSLRILTELPLALLHIFQLYPHYIERYFAIFAPNLISCLNMASIFPREFHPKLPGSSYTSYNHSANQHFQISFEQVMDIISKPSYKSFIQEYMIACSKIALWFIHFFRSFNTDDRLSEALRQILPGFTQGFIEILLLCPPYCIQQRREILVCLRSILSTDIRQSFYDKADILLDETVLIGHGRTGYETVKVISSAIIHEMLVYLRIEYSNSFFNNMNQESLFDSVLKCLHSLTRNVLDTSLPLPAQHYCIRSLAFIPDILKKEGLITHNNPQKNIIIRDILLKIMWAFSMKLHQLRRQIYNLVIISLGKELPDIQTPRNDIFTSGFIKPTLKEFLDEFNEIANTENWLDNSFSYSNSQIGHCEVSLLGCTLPHKLDKVFDKSNQSKPLVIDILRELRPIIRATIIGARQTVFHITTLNSRGFTSNGSYNGNFNNKNFINTNSSGISNANNNNINLDITRYDVRKLSNGLMLNEKESKLLQKILIEGIICSIEYCISFQYTMSTSSFFHIREGGDKCMIIPTSSLIIPSNLQNQPNQHIINLNTGPSNTKTNDLKLHHFSPLSILPEERELLELLASTLCYIHPQSFGDIIQATFPLLFDWSTRISPQIALIFHYWGLQHHVSRIFYESILPHLISKLESLSIEPESEFKALRKNSSSLNIILASLNQIQGSFESISQNDISSIIAQANNMSSTPLTFSIYPIECEKSALSRCVIDPHIDLVEQHCNIPFSRGRISNYGALIISSDNKFSIIDPRDDPNDLLKFAPTTAPHGNPEDSPFPFDILTQNVNVSFLQINKDFPDLPIPDTFIYNNNKYGICDNNSNVIASGLVITRLFKQLFRYIGQNPQFEVIIIPHIVDLCVSCISMASKYQCNIFFLSILRSLFRSITPGGKASGIYREFLKILPWFLETAIKMHKITDSPFREIWLEISLTVPARLKSLLPYMGELIGPMIDALESNDPELVLLALRSLDLWIDNLHHDFLYPILTNTIYQSHRFQTRPSIIVILCKLLRPAPPIPLPIAQILLNNYPRFQKNNNLSYYTLQSIAFQHATVVGRVLGKLGGKNRWFLKDAPILEPEQVNNMNVPITISFNSSFAESKQTLFFKINDVLQHIYQYLVSVSKLDSSSSITLTIRGITNSHIKNLILFYLSVFWVDIGSFDNINNYFDFLGLYLRENFERIENPKIKSLFSMDYLSLSAFSTMPSYFINIELLTKVIILASSTIDEFSSVIGKNCEGLTTFLAIYSASRSFIPEHSTLNLYWSSFNTDPVTPILSGLFETIEVQFVTTPKKDNNYRKPALVSLEAIKDLVSTYYNLVKNFPSFYVRRALQTAQLPTLLSSNIVTLCYENSREKKTAASLLIIEILNCIPPDWSQVYFTRLSDSLFFVSKDSEAYCNSFGERCSEDALECLIYSVFSGIKPNAILNKDSSTCFSLPQTKYGNTITQSKLVTVSGEQISTFGSNWDDFIKMITETNKLKENSQELWWTNSHRVYMEMLIFDSKENWFSGSLIRNEIFNSLGESIPSEEVLNVLRGHLNHLFISSIVPNILSLSSSCRRMAQKCLCSLSHVTGVSVATLLNISFNNLNEVMLQNGSSTQTTLLQLLLSRLQTKLISTCSIPYQLAFLDALCFIASLRPTPIGIPSTVIRRFIEDIIVLIKDEVDIETNESQKGLSNSQTQANTHSMNHQNTFNKDNPDIENNRIKVQIYSIKFLKQVLIHPIWSEFLRNRPQISSHTSSSTSSIVNPIIQTSSPIQTNQSNTFQQVTQSQSNQVHQGSHLSQGIQFQQQQIQNLTQNVGLQTQITQNLPNQGIHQINQQKSQFSHQVYQNQYQNSINQQVYSCVNQLSQQMQSKPLVEELRWRIIGILLRCVTRKDLEICKAAHHALRVIVRIERFVLNQQISHIDNSSDILNTNNVNRNHTNTSHYELLPEDQLRHCLRPVLVQLASATRLTVHLLQGLARLLELLCFCFNVTLGEKLLQHLQKLCWPTDFQQRDNFNTNNYVNHRQVPNSSTGFVGSYYDTINRHEEDLQMAIAMVCIFHLLPQGSDEFVAKVIGTVLGTRSFPGIDGTANGQSSVYSFITSYVTNMTISSPFRLPLALFSTHSPHNVVMFLIQQLSSDRYANFLIDLIRIRSCSVVRVKLYQYRAQLIDSTLNKVLKEIEYFETKRDIVKSVGQSQVNNSIQTNIGQKSHSMTQNINKKMTHSVPSSPAYTEIYSSAWNGIRVLSNLCDEWPSILIIDFLEYYSSTNKSNLTIIDALLTLYNTIFNRLIVLSRTGGILNNGNYDNKFELALGYQGSVSWQHPWSFFHSNECFLLFKMLIGFYSATNALNNPFNKNLSDKSETYLGKEVVTDIESIMKSMKSVLVTSLSNHNNTSVGSLSQTSPVNYHRQGINEGDHIFSANNSSYSLSQVRPLNQNGSNGVNIQSPNNNNIQNSSINSAGCNQILYPSKELIYSLLLNTTNTNEVKEHLKRRRIDVVLTIATLFGTSTTIDTGPLRDFLIFTVPKTLTIQEKRLLFNQLLQRYYPNNPNIDTSTILPGTQLACIQLILIPLLEFEFNRIEKDTSEFPLENSWLNENIYEGIILRIVLPTLERGVIPLHGTFGLSATDDILKIETLKLLIIIIKNKYFDETLSNNRKRVVKNVWNILRTESSLLKSWGYIAMCYFVKKYPFPDKILFSMLVSLIRLYSISEVRMIVRRALDLFIPLLYSIKPISYELDQNNLISTNQLNRSINRNTFSLIPSPPKLSIRDRTPEKLFSNWIRLMVAILIQDSCNLPLQQQLYHWNIITLHPDILFCESIYLLSPILSTVTKLLWGYYPINPNFNHNYISNTLINQSCGYSGQGANSQYSFPTSTNVPFLPEIKRNIFDVMMVVTNWICNINETINSVNIGNEDSCSVDSVENKKRKLSPESTPDLKSQNKLKMNANDYVNSSIDISSIPYLSSLLDSDEKKYISLIDLIITVWFRLALLSSNSDHQMVAKSFNIISNIIKKNPYCKVQYNWLDLGYSYANYLNTTTQNRINTNSQNGLSSNSNSILYSSQTINNNHIAFHLTIIAGIQVIIRYQSPSMLIVQLNSLLQILDSAIISGERVVTDSLYSLICKLVQMISEPSKQLKQMINEFIENVYNNIDHSNKHEFIKRKELEYSYIKNYRTPLTRKFKPDNNVDLFYIKLLEISVSGIWSIFGDLPILPESRPIKFIGKNKAFDRPASIECDQNFTLVTEKNKSNNNNNIGNEDNYSNVNVHNNKDGNNNNNNNNNNDMDDDKDNNSNVNVHNNKDNNNNFNFHSSKNNSSNNSDNNDNGINNEDDDSNKPHKNISLYTSIKITQSLLAHGILSSDISKDIFISEKKHRNGLLFLKYLSPLIIYTLNRILQLISGNTNAQSIHSTYLSSFPVKHGNMRNNVFIAPKVSGTSTNYNTISQAQNLNTVQNILTLNICCEFLQILFISPSVTIEVIGNSFLRDYSIQLLRDFGLSNFQGGIVHNIISIIGRWLFGTQLNLNSYLFEKLQIKLDGDNCFNSDNSEHSTSDSFLSLNSDKKELPKVVDLDDILRCYCQVKSESSREVDILNFELVIILLTSWSFVCDRNRKYEVHLIYHSFLKELLNEEDKFLNLKTEICEKMSLINTDWFNLRNEFYSEADSLFSNCKIISYLERCALLSLASPHPVIKEGILSWFNKKLPSDIMERFHYLFTSSSFDVLAERFYITEFLELIIPSLTIDETSTSIIGRFATILPSLERGTAERVRSKYLNNHQDKSERVQDNIAKDELNLWEIGDSFFANIINYEADIGAKNASLIELLECDSKVELLKKTNSKSFRKVLEDDKCSQILTFNKVIEDARDRPDLILKSLLFFSNTDEEIAINTWKTIFPFIWGNLTNKQKDSLTSDIIDLLSKERHHRISSSMPSEWTIPHIILEGLILCKSPPILPTSLLLHLSTKLRCWHIAGDYLKNQMHHKNSLISDIDYNSLLHKSENNCEDIAYGKDLDNSWMILAEIYSELQEEDIVIGIRRAHSNCIETHAGLALMQQAEWSRAQEIFYNNLDKIYCLNFSFDDKGIQNENNKISCWYDLIDIGKPSLLNNEVIIWIDSWVACAKHLNQWNTLNEFAKERKNPQLQLECSSKLQDWVLVEKLVNKYILHNPVTKLCQAYHSLYDLLLGTISNNWSYQVPQEQGIYNNVNYNRNINFGNMNSGNTLYYQNIQNFILQNNISKSKLSEFERHCSVGYKTVLNFWAMLPSIVSVCHIPLLLNFQQYVELQEGFRLSSDIEKKLYQDNNFNQTFNNTNIHNNLGMGMNLQLHNNGMFPQGTVANNHISVSGGMMNVIGNLGSYSASQGLSSSSTPGYFEARMLNVWRDRLPNKWDSMILWNDLFVWRNFVFSIIMNLISRSDYLSPHAKSLWPSYLQDMPWTMIKFASIARKSHRLPEVSVALLQRLQNHLQLSGGDAYRAETFLATIEKVKLCLSDNSQLRTGLNILNMTDFQKSPEPYFDEYRAELLRLKGIILNKLYPNFYIEGDTHNSGNVILGHSIFNSDSGLQTVNNSPIPNIGPPMVRPNTDLLSSLKVYPLFARGWITWAQYTDRLLYIHQNMSYAVNAVISYLMGIYLRPDKYSILLSRILWLLPHDSPEGKYLSLAFIKYSDFLPCAVWLPWIPQLIAGLDRIEGNALMHILNKITTVFPQSIYFNIRSIYLEKREMGSMYWYSYSNSEFDNNLNKNQAPPPSSGIYPTFISLGWQRIETIMNNCRQKHGALTLALEHWVEDLVLNCKPDPLDELLCAIRTLFQMTVDIFPHCKPNGLWENYCNYEEGSRDSDFLPKVGVQFLEQNVIKRYEQLLSKSANINNKSFERSRNVIKQFWDEFKDDFNVYKCDQSSSIEKVPLNLKVDYVLQKLKKWKDYFTKCTEKCSNDNFGGNSLLPDLSSTLCDLFHRINIKIEVPGQNLRISSESLYLRNFAVLESSSSSNPIGGVIYLDRPLPIVETVIRQSYTLKRIGFITSNGGTIHFLIQPYSGLQQKVEERILHLQVALNSLLYRYKETRSRSISFTIQPCVPLHPRCRIIEDSEKKSIAELVEEEAIDSNNLVRDLDIPVLMHRRLLNIHRRVSEDLEEKLQKDELLKIYSEICENWVPGDILRRNLLKRFRSHDQSFTFIKQFTCQIGILSIFSYILGVNEVTPNKIFLSIDTGQVYQSELKSSYVSSTLIVEKTERVPFRLTRNMENLMGPFGKVGVLPGSMLAFVHCLQKYEFHVRNLLCSLIRDDLYTFSMHRAIQVTQIQNKETDKVIYGRLDGTLQYNSQPVSDETTQSSISKLMQERLLSNVEIREKVDRNVRRMMEKIAMLTNPRPTNNKSVPIDRSILELIECSTDKSNLSAMKPTWMPWL</sequence>
<feature type="compositionally biased region" description="Polar residues" evidence="2">
    <location>
        <begin position="1907"/>
        <end position="1932"/>
    </location>
</feature>
<dbReference type="SMART" id="SM01343">
    <property type="entry name" value="FATC"/>
    <property type="match status" value="1"/>
</dbReference>
<evidence type="ECO:0000259" key="3">
    <source>
        <dbReference type="PROSITE" id="PS50290"/>
    </source>
</evidence>
<dbReference type="SUPFAM" id="SSF56112">
    <property type="entry name" value="Protein kinase-like (PK-like)"/>
    <property type="match status" value="1"/>
</dbReference>
<feature type="compositionally biased region" description="Low complexity" evidence="2">
    <location>
        <begin position="223"/>
        <end position="240"/>
    </location>
</feature>
<gene>
    <name evidence="6" type="ORF">RS030_7992</name>
</gene>
<proteinExistence type="inferred from homology"/>
<dbReference type="Pfam" id="PF00454">
    <property type="entry name" value="PI3_PI4_kinase"/>
    <property type="match status" value="1"/>
</dbReference>
<feature type="region of interest" description="Disordered" evidence="2">
    <location>
        <begin position="218"/>
        <end position="240"/>
    </location>
</feature>
<feature type="region of interest" description="Disordered" evidence="2">
    <location>
        <begin position="3461"/>
        <end position="3552"/>
    </location>
</feature>
<dbReference type="Gene3D" id="1.10.1070.11">
    <property type="entry name" value="Phosphatidylinositol 3-/4-kinase, catalytic domain"/>
    <property type="match status" value="1"/>
</dbReference>
<evidence type="ECO:0000313" key="6">
    <source>
        <dbReference type="EMBL" id="KAK6587961.1"/>
    </source>
</evidence>
<reference evidence="6 7" key="1">
    <citation type="submission" date="2023-10" db="EMBL/GenBank/DDBJ databases">
        <title>Comparative genomics analysis reveals potential genetic determinants of host preference in Cryptosporidium xiaoi.</title>
        <authorList>
            <person name="Xiao L."/>
            <person name="Li J."/>
        </authorList>
    </citation>
    <scope>NUCLEOTIDE SEQUENCE [LARGE SCALE GENOMIC DNA]</scope>
    <source>
        <strain evidence="6 7">52996</strain>
    </source>
</reference>
<dbReference type="SUPFAM" id="SSF48371">
    <property type="entry name" value="ARM repeat"/>
    <property type="match status" value="1"/>
</dbReference>
<dbReference type="EMBL" id="JAWDEY010000035">
    <property type="protein sequence ID" value="KAK6587961.1"/>
    <property type="molecule type" value="Genomic_DNA"/>
</dbReference>
<dbReference type="SMART" id="SM00146">
    <property type="entry name" value="PI3Kc"/>
    <property type="match status" value="1"/>
</dbReference>
<evidence type="ECO:0008006" key="8">
    <source>
        <dbReference type="Google" id="ProtNLM"/>
    </source>
</evidence>
<evidence type="ECO:0000256" key="1">
    <source>
        <dbReference type="ARBA" id="ARBA00007234"/>
    </source>
</evidence>
<name>A0AAV9XTE7_9CRYT</name>
<dbReference type="PROSITE" id="PS51189">
    <property type="entry name" value="FAT"/>
    <property type="match status" value="1"/>
</dbReference>
<dbReference type="Pfam" id="PF20206">
    <property type="entry name" value="Tra1_ring"/>
    <property type="match status" value="2"/>
</dbReference>